<proteinExistence type="predicted"/>
<dbReference type="Pfam" id="PF11518">
    <property type="entry name" value="DUF3221"/>
    <property type="match status" value="1"/>
</dbReference>
<dbReference type="InterPro" id="IPR021598">
    <property type="entry name" value="DUF3221"/>
</dbReference>
<organism evidence="1 2">
    <name type="scientific">Amphibacillus marinus</name>
    <dbReference type="NCBI Taxonomy" id="872970"/>
    <lineage>
        <taxon>Bacteria</taxon>
        <taxon>Bacillati</taxon>
        <taxon>Bacillota</taxon>
        <taxon>Bacilli</taxon>
        <taxon>Bacillales</taxon>
        <taxon>Bacillaceae</taxon>
        <taxon>Amphibacillus</taxon>
    </lineage>
</organism>
<sequence length="171" mass="19620">MTHNLKLLTMLLFIFLLIGCRKDTIREPDLTGYVIEATESCILVASSKAKDLSEDGGVSEFYEMIWFNNPPSEINSGDKIDVWYDQVNQSYPAVSKLEEFNIHQEHRPEGASLSQAEALTTVLSELDFHPNERYAIRSILFDKNKLIWNVNLFEVWSEKIISIELPDPLNL</sequence>
<dbReference type="OrthoDB" id="2603210at2"/>
<name>A0A1H8RCW7_9BACI</name>
<dbReference type="RefSeq" id="WP_091499126.1">
    <property type="nucleotide sequence ID" value="NZ_FODJ01000010.1"/>
</dbReference>
<protein>
    <recommendedName>
        <fullName evidence="3">DUF3221 domain-containing protein</fullName>
    </recommendedName>
</protein>
<accession>A0A1H8RCW7</accession>
<evidence type="ECO:0000313" key="2">
    <source>
        <dbReference type="Proteomes" id="UP000199300"/>
    </source>
</evidence>
<reference evidence="1 2" key="1">
    <citation type="submission" date="2016-10" db="EMBL/GenBank/DDBJ databases">
        <authorList>
            <person name="de Groot N.N."/>
        </authorList>
    </citation>
    <scope>NUCLEOTIDE SEQUENCE [LARGE SCALE GENOMIC DNA]</scope>
    <source>
        <strain evidence="1 2">CGMCC 1.10434</strain>
    </source>
</reference>
<dbReference type="Gene3D" id="2.40.50.140">
    <property type="entry name" value="Nucleic acid-binding proteins"/>
    <property type="match status" value="1"/>
</dbReference>
<keyword evidence="2" id="KW-1185">Reference proteome</keyword>
<dbReference type="PROSITE" id="PS51257">
    <property type="entry name" value="PROKAR_LIPOPROTEIN"/>
    <property type="match status" value="1"/>
</dbReference>
<evidence type="ECO:0000313" key="1">
    <source>
        <dbReference type="EMBL" id="SEO64202.1"/>
    </source>
</evidence>
<dbReference type="EMBL" id="FODJ01000010">
    <property type="protein sequence ID" value="SEO64202.1"/>
    <property type="molecule type" value="Genomic_DNA"/>
</dbReference>
<dbReference type="InterPro" id="IPR012340">
    <property type="entry name" value="NA-bd_OB-fold"/>
</dbReference>
<evidence type="ECO:0008006" key="3">
    <source>
        <dbReference type="Google" id="ProtNLM"/>
    </source>
</evidence>
<dbReference type="AlphaFoldDB" id="A0A1H8RCW7"/>
<gene>
    <name evidence="1" type="ORF">SAMN04488134_11043</name>
</gene>
<dbReference type="Proteomes" id="UP000199300">
    <property type="component" value="Unassembled WGS sequence"/>
</dbReference>